<dbReference type="CDD" id="cd16833">
    <property type="entry name" value="YfiH"/>
    <property type="match status" value="1"/>
</dbReference>
<gene>
    <name evidence="11" type="primary">pgeF</name>
    <name evidence="11" type="ORF">MJO52_02890</name>
</gene>
<evidence type="ECO:0000256" key="3">
    <source>
        <dbReference type="ARBA" id="ARBA00022679"/>
    </source>
</evidence>
<evidence type="ECO:0000256" key="8">
    <source>
        <dbReference type="ARBA" id="ARBA00048968"/>
    </source>
</evidence>
<evidence type="ECO:0000256" key="9">
    <source>
        <dbReference type="ARBA" id="ARBA00049893"/>
    </source>
</evidence>
<dbReference type="SUPFAM" id="SSF64438">
    <property type="entry name" value="CNF1/YfiH-like putative cysteine hydrolases"/>
    <property type="match status" value="1"/>
</dbReference>
<organism evidence="11 12">
    <name type="scientific">Microbulbifer variabilis</name>
    <dbReference type="NCBI Taxonomy" id="266805"/>
    <lineage>
        <taxon>Bacteria</taxon>
        <taxon>Pseudomonadati</taxon>
        <taxon>Pseudomonadota</taxon>
        <taxon>Gammaproteobacteria</taxon>
        <taxon>Cellvibrionales</taxon>
        <taxon>Microbulbiferaceae</taxon>
        <taxon>Microbulbifer</taxon>
    </lineage>
</organism>
<comment type="similarity">
    <text evidence="2 10">Belongs to the purine nucleoside phosphorylase YfiH/LACC1 family.</text>
</comment>
<comment type="catalytic activity">
    <reaction evidence="9">
        <text>S-methyl-5'-thioadenosine + phosphate = 5-(methylsulfanyl)-alpha-D-ribose 1-phosphate + adenine</text>
        <dbReference type="Rhea" id="RHEA:11852"/>
        <dbReference type="ChEBI" id="CHEBI:16708"/>
        <dbReference type="ChEBI" id="CHEBI:17509"/>
        <dbReference type="ChEBI" id="CHEBI:43474"/>
        <dbReference type="ChEBI" id="CHEBI:58533"/>
        <dbReference type="EC" id="2.4.2.28"/>
    </reaction>
    <physiologicalReaction direction="left-to-right" evidence="9">
        <dbReference type="Rhea" id="RHEA:11853"/>
    </physiologicalReaction>
</comment>
<keyword evidence="5" id="KW-0378">Hydrolase</keyword>
<evidence type="ECO:0000256" key="2">
    <source>
        <dbReference type="ARBA" id="ARBA00007353"/>
    </source>
</evidence>
<sequence length="257" mass="27838">MSLDHYLTPSWPAPARVRAVTTLRNGGVSTGAFSSFNLGAHVGDEEPAVMANRQQLSEELKLPAVPQWLEQIHSDKVIEAQSDGLVRTADASFNLGGGTACAVLTADCLPVLICDKTGTRVAAAHGGWRGLAEGILRNTVTALDCDPKELLVWLGPAIGPEAFETGVDVLEAFFEHAQSGTHTEAIAQCFRPHSKKPLHFLADIYALARAELAELGIENIYGGEYCTVNEAERFFSYRRERTTGRMASLIWLADDES</sequence>
<dbReference type="EMBL" id="CP092418">
    <property type="protein sequence ID" value="USD22100.1"/>
    <property type="molecule type" value="Genomic_DNA"/>
</dbReference>
<proteinExistence type="inferred from homology"/>
<keyword evidence="4" id="KW-0479">Metal-binding</keyword>
<keyword evidence="6" id="KW-0862">Zinc</keyword>
<dbReference type="PANTHER" id="PTHR30616">
    <property type="entry name" value="UNCHARACTERIZED PROTEIN YFIH"/>
    <property type="match status" value="1"/>
</dbReference>
<dbReference type="Proteomes" id="UP001055658">
    <property type="component" value="Chromosome"/>
</dbReference>
<keyword evidence="12" id="KW-1185">Reference proteome</keyword>
<comment type="catalytic activity">
    <reaction evidence="1">
        <text>inosine + phosphate = alpha-D-ribose 1-phosphate + hypoxanthine</text>
        <dbReference type="Rhea" id="RHEA:27646"/>
        <dbReference type="ChEBI" id="CHEBI:17368"/>
        <dbReference type="ChEBI" id="CHEBI:17596"/>
        <dbReference type="ChEBI" id="CHEBI:43474"/>
        <dbReference type="ChEBI" id="CHEBI:57720"/>
        <dbReference type="EC" id="2.4.2.1"/>
    </reaction>
    <physiologicalReaction direction="left-to-right" evidence="1">
        <dbReference type="Rhea" id="RHEA:27647"/>
    </physiologicalReaction>
</comment>
<evidence type="ECO:0000313" key="12">
    <source>
        <dbReference type="Proteomes" id="UP001055658"/>
    </source>
</evidence>
<dbReference type="InterPro" id="IPR038371">
    <property type="entry name" value="Cu_polyphenol_OxRdtase_sf"/>
</dbReference>
<protein>
    <recommendedName>
        <fullName evidence="10">Purine nucleoside phosphorylase</fullName>
    </recommendedName>
</protein>
<evidence type="ECO:0000256" key="6">
    <source>
        <dbReference type="ARBA" id="ARBA00022833"/>
    </source>
</evidence>
<evidence type="ECO:0000256" key="1">
    <source>
        <dbReference type="ARBA" id="ARBA00000553"/>
    </source>
</evidence>
<dbReference type="RefSeq" id="WP_252084462.1">
    <property type="nucleotide sequence ID" value="NZ_CP092418.1"/>
</dbReference>
<keyword evidence="3" id="KW-0808">Transferase</keyword>
<comment type="catalytic activity">
    <reaction evidence="7">
        <text>adenosine + H2O + H(+) = inosine + NH4(+)</text>
        <dbReference type="Rhea" id="RHEA:24408"/>
        <dbReference type="ChEBI" id="CHEBI:15377"/>
        <dbReference type="ChEBI" id="CHEBI:15378"/>
        <dbReference type="ChEBI" id="CHEBI:16335"/>
        <dbReference type="ChEBI" id="CHEBI:17596"/>
        <dbReference type="ChEBI" id="CHEBI:28938"/>
        <dbReference type="EC" id="3.5.4.4"/>
    </reaction>
    <physiologicalReaction direction="left-to-right" evidence="7">
        <dbReference type="Rhea" id="RHEA:24409"/>
    </physiologicalReaction>
</comment>
<evidence type="ECO:0000256" key="5">
    <source>
        <dbReference type="ARBA" id="ARBA00022801"/>
    </source>
</evidence>
<accession>A0ABY4VDN9</accession>
<name>A0ABY4VDN9_9GAMM</name>
<evidence type="ECO:0000256" key="4">
    <source>
        <dbReference type="ARBA" id="ARBA00022723"/>
    </source>
</evidence>
<evidence type="ECO:0000313" key="11">
    <source>
        <dbReference type="EMBL" id="USD22100.1"/>
    </source>
</evidence>
<dbReference type="Pfam" id="PF02578">
    <property type="entry name" value="Cu-oxidase_4"/>
    <property type="match status" value="1"/>
</dbReference>
<evidence type="ECO:0000256" key="10">
    <source>
        <dbReference type="RuleBase" id="RU361274"/>
    </source>
</evidence>
<evidence type="ECO:0000256" key="7">
    <source>
        <dbReference type="ARBA" id="ARBA00047989"/>
    </source>
</evidence>
<dbReference type="NCBIfam" id="TIGR00726">
    <property type="entry name" value="peptidoglycan editing factor PgeF"/>
    <property type="match status" value="1"/>
</dbReference>
<dbReference type="Gene3D" id="3.60.140.10">
    <property type="entry name" value="CNF1/YfiH-like putative cysteine hydrolases"/>
    <property type="match status" value="1"/>
</dbReference>
<dbReference type="PANTHER" id="PTHR30616:SF2">
    <property type="entry name" value="PURINE NUCLEOSIDE PHOSPHORYLASE LACC1"/>
    <property type="match status" value="1"/>
</dbReference>
<reference evidence="11" key="1">
    <citation type="submission" date="2022-02" db="EMBL/GenBank/DDBJ databases">
        <title>Coral-associated bacteria.</title>
        <authorList>
            <person name="Tang K."/>
            <person name="Wang X."/>
        </authorList>
    </citation>
    <scope>NUCLEOTIDE SEQUENCE</scope>
    <source>
        <strain evidence="11">SCSIO 43006</strain>
    </source>
</reference>
<dbReference type="InterPro" id="IPR003730">
    <property type="entry name" value="Cu_polyphenol_OxRdtase"/>
</dbReference>
<dbReference type="InterPro" id="IPR011324">
    <property type="entry name" value="Cytotoxic_necrot_fac-like_cat"/>
</dbReference>
<comment type="catalytic activity">
    <reaction evidence="8">
        <text>adenosine + phosphate = alpha-D-ribose 1-phosphate + adenine</text>
        <dbReference type="Rhea" id="RHEA:27642"/>
        <dbReference type="ChEBI" id="CHEBI:16335"/>
        <dbReference type="ChEBI" id="CHEBI:16708"/>
        <dbReference type="ChEBI" id="CHEBI:43474"/>
        <dbReference type="ChEBI" id="CHEBI:57720"/>
        <dbReference type="EC" id="2.4.2.1"/>
    </reaction>
    <physiologicalReaction direction="left-to-right" evidence="8">
        <dbReference type="Rhea" id="RHEA:27643"/>
    </physiologicalReaction>
</comment>